<keyword evidence="2" id="KW-0479">Metal-binding</keyword>
<sequence>MKKVYDVIVAGAGPSGITASLSAARNGMNVLLIDKNAYPGGMNTAAMVSPLMTFHAGDKQVVKGIAQEIIDRLTEKNATLGHLPDPIGVVSTITPVDTEMLRLVYFEMLEERQNISLLLHTFIDSVETENGRIKSISAVNKSGRSVFTGKVFIDATGDADLAAASKVECNSGRPRDGLSQPMTLMFTLGDVDTDRVIDYINKNPEQFILNQQCDLKKYLAVSGFFDSVSKARDNGDLTLPRDRVLFFQGIRKNEVLVNMTRIIGLSGVNAADLSAAECAAHKQVTELFSFFKKYIPGFEHCFLNRIASVAGVRESRRIEGIKTLTSDDVVHNACHSDSVAVCAFPIDIHDPAGKELNWVRKEKDCCYDVPYGVMVPVKIKNLLATGRCVSASHEALASVRISATAMALGQAAGTAAALCVGKDIDFADIDIQELQGKLFEQGAVPGKKWL</sequence>
<dbReference type="PANTHER" id="PTHR43498">
    <property type="entry name" value="FERREDOXIN:COB-COM HETERODISULFIDE REDUCTASE SUBUNIT A"/>
    <property type="match status" value="1"/>
</dbReference>
<dbReference type="RefSeq" id="WP_016525206.1">
    <property type="nucleotide sequence ID" value="NZ_KE332518.1"/>
</dbReference>
<dbReference type="HOGENOM" id="CLU_045820_0_0_12"/>
<evidence type="ECO:0000256" key="5">
    <source>
        <dbReference type="ARBA" id="ARBA00023014"/>
    </source>
</evidence>
<keyword evidence="1" id="KW-0004">4Fe-4S</keyword>
<dbReference type="PANTHER" id="PTHR43498:SF1">
    <property type="entry name" value="COB--COM HETERODISULFIDE REDUCTASE IRON-SULFUR SUBUNIT A"/>
    <property type="match status" value="1"/>
</dbReference>
<dbReference type="PATRIC" id="fig|1125699.3.peg.932"/>
<accession>S3JZE4</accession>
<keyword evidence="5" id="KW-0411">Iron-sulfur</keyword>
<keyword evidence="7" id="KW-1185">Reference proteome</keyword>
<dbReference type="Gene3D" id="3.50.50.60">
    <property type="entry name" value="FAD/NAD(P)-binding domain"/>
    <property type="match status" value="1"/>
</dbReference>
<comment type="caution">
    <text evidence="6">The sequence shown here is derived from an EMBL/GenBank/DDBJ whole genome shotgun (WGS) entry which is preliminary data.</text>
</comment>
<name>S3JZE4_TREMA</name>
<reference evidence="6 7" key="1">
    <citation type="submission" date="2013-04" db="EMBL/GenBank/DDBJ databases">
        <title>The Genome Sequence of Treponema maltophilum ATCC 51939.</title>
        <authorList>
            <consortium name="The Broad Institute Genomics Platform"/>
            <person name="Earl A."/>
            <person name="Ward D."/>
            <person name="Feldgarden M."/>
            <person name="Gevers D."/>
            <person name="Leonetti C."/>
            <person name="Blanton J.M."/>
            <person name="Dewhirst F.E."/>
            <person name="Izard J."/>
            <person name="Walker B."/>
            <person name="Young S."/>
            <person name="Zeng Q."/>
            <person name="Gargeya S."/>
            <person name="Fitzgerald M."/>
            <person name="Haas B."/>
            <person name="Abouelleil A."/>
            <person name="Allen A.W."/>
            <person name="Alvarado L."/>
            <person name="Arachchi H.M."/>
            <person name="Berlin A.M."/>
            <person name="Chapman S.B."/>
            <person name="Gainer-Dewar J."/>
            <person name="Goldberg J."/>
            <person name="Griggs A."/>
            <person name="Gujja S."/>
            <person name="Hansen M."/>
            <person name="Howarth C."/>
            <person name="Imamovic A."/>
            <person name="Ireland A."/>
            <person name="Larimer J."/>
            <person name="McCowan C."/>
            <person name="Murphy C."/>
            <person name="Pearson M."/>
            <person name="Poon T.W."/>
            <person name="Priest M."/>
            <person name="Roberts A."/>
            <person name="Saif S."/>
            <person name="Shea T."/>
            <person name="Sisk P."/>
            <person name="Sykes S."/>
            <person name="Wortman J."/>
            <person name="Nusbaum C."/>
            <person name="Birren B."/>
        </authorList>
    </citation>
    <scope>NUCLEOTIDE SEQUENCE [LARGE SCALE GENOMIC DNA]</scope>
    <source>
        <strain evidence="6 7">ATCC 51939</strain>
    </source>
</reference>
<dbReference type="InterPro" id="IPR039650">
    <property type="entry name" value="HdrA-like"/>
</dbReference>
<dbReference type="InterPro" id="IPR036188">
    <property type="entry name" value="FAD/NAD-bd_sf"/>
</dbReference>
<dbReference type="GO" id="GO:0051539">
    <property type="term" value="F:4 iron, 4 sulfur cluster binding"/>
    <property type="evidence" value="ECO:0007669"/>
    <property type="project" value="UniProtKB-KW"/>
</dbReference>
<evidence type="ECO:0000313" key="7">
    <source>
        <dbReference type="Proteomes" id="UP000014541"/>
    </source>
</evidence>
<dbReference type="OrthoDB" id="9759982at2"/>
<evidence type="ECO:0008006" key="8">
    <source>
        <dbReference type="Google" id="ProtNLM"/>
    </source>
</evidence>
<gene>
    <name evidence="6" type="ORF">HMPREF9194_00912</name>
</gene>
<dbReference type="Proteomes" id="UP000014541">
    <property type="component" value="Unassembled WGS sequence"/>
</dbReference>
<dbReference type="GO" id="GO:0046872">
    <property type="term" value="F:metal ion binding"/>
    <property type="evidence" value="ECO:0007669"/>
    <property type="project" value="UniProtKB-KW"/>
</dbReference>
<dbReference type="Pfam" id="PF12831">
    <property type="entry name" value="FAD_oxidored"/>
    <property type="match status" value="1"/>
</dbReference>
<dbReference type="EMBL" id="ATFF01000006">
    <property type="protein sequence ID" value="EPF30595.1"/>
    <property type="molecule type" value="Genomic_DNA"/>
</dbReference>
<evidence type="ECO:0000313" key="6">
    <source>
        <dbReference type="EMBL" id="EPF30595.1"/>
    </source>
</evidence>
<keyword evidence="4" id="KW-0408">Iron</keyword>
<protein>
    <recommendedName>
        <fullName evidence="8">FAD dependent oxidoreductase</fullName>
    </recommendedName>
</protein>
<keyword evidence="3" id="KW-0560">Oxidoreductase</keyword>
<dbReference type="SUPFAM" id="SSF51905">
    <property type="entry name" value="FAD/NAD(P)-binding domain"/>
    <property type="match status" value="1"/>
</dbReference>
<evidence type="ECO:0000256" key="4">
    <source>
        <dbReference type="ARBA" id="ARBA00023004"/>
    </source>
</evidence>
<dbReference type="STRING" id="1125699.HMPREF9194_00912"/>
<evidence type="ECO:0000256" key="1">
    <source>
        <dbReference type="ARBA" id="ARBA00022485"/>
    </source>
</evidence>
<organism evidence="6 7">
    <name type="scientific">Treponema maltophilum ATCC 51939</name>
    <dbReference type="NCBI Taxonomy" id="1125699"/>
    <lineage>
        <taxon>Bacteria</taxon>
        <taxon>Pseudomonadati</taxon>
        <taxon>Spirochaetota</taxon>
        <taxon>Spirochaetia</taxon>
        <taxon>Spirochaetales</taxon>
        <taxon>Treponemataceae</taxon>
        <taxon>Treponema</taxon>
    </lineage>
</organism>
<dbReference type="AlphaFoldDB" id="S3JZE4"/>
<proteinExistence type="predicted"/>
<evidence type="ECO:0000256" key="2">
    <source>
        <dbReference type="ARBA" id="ARBA00022723"/>
    </source>
</evidence>
<dbReference type="eggNOG" id="COG0644">
    <property type="taxonomic scope" value="Bacteria"/>
</dbReference>
<evidence type="ECO:0000256" key="3">
    <source>
        <dbReference type="ARBA" id="ARBA00023002"/>
    </source>
</evidence>
<dbReference type="GO" id="GO:0016491">
    <property type="term" value="F:oxidoreductase activity"/>
    <property type="evidence" value="ECO:0007669"/>
    <property type="project" value="UniProtKB-KW"/>
</dbReference>